<evidence type="ECO:0000313" key="9">
    <source>
        <dbReference type="EMBL" id="RVT71992.1"/>
    </source>
</evidence>
<evidence type="ECO:0000256" key="6">
    <source>
        <dbReference type="RuleBase" id="RU361187"/>
    </source>
</evidence>
<comment type="similarity">
    <text evidence="1 6">Belongs to the glycosyl hydrolase 43 family.</text>
</comment>
<feature type="site" description="Important for catalytic activity, responsible for pKa modulation of the active site Glu and correct orientation of both the proton donor and substrate" evidence="5">
    <location>
        <position position="178"/>
    </location>
</feature>
<dbReference type="SUPFAM" id="SSF49785">
    <property type="entry name" value="Galactose-binding domain-like"/>
    <property type="match status" value="1"/>
</dbReference>
<keyword evidence="10" id="KW-1185">Reference proteome</keyword>
<evidence type="ECO:0000256" key="4">
    <source>
        <dbReference type="PIRSR" id="PIRSR606710-1"/>
    </source>
</evidence>
<dbReference type="InterPro" id="IPR006710">
    <property type="entry name" value="Glyco_hydro_43"/>
</dbReference>
<dbReference type="Gene3D" id="2.115.10.20">
    <property type="entry name" value="Glycosyl hydrolase domain, family 43"/>
    <property type="match status" value="1"/>
</dbReference>
<evidence type="ECO:0000259" key="8">
    <source>
        <dbReference type="PROSITE" id="PS50022"/>
    </source>
</evidence>
<keyword evidence="3 6" id="KW-0326">Glycosidase</keyword>
<keyword evidence="7" id="KW-0732">Signal</keyword>
<dbReference type="InterPro" id="IPR023296">
    <property type="entry name" value="Glyco_hydro_beta-prop_sf"/>
</dbReference>
<dbReference type="EMBL" id="SACJ01000014">
    <property type="protein sequence ID" value="RVT71992.1"/>
    <property type="molecule type" value="Genomic_DNA"/>
</dbReference>
<dbReference type="RefSeq" id="WP_128197372.1">
    <property type="nucleotide sequence ID" value="NZ_SACJ01000014.1"/>
</dbReference>
<feature type="active site" description="Proton acceptor" evidence="4">
    <location>
        <position position="40"/>
    </location>
</feature>
<dbReference type="PROSITE" id="PS51257">
    <property type="entry name" value="PROKAR_LIPOPROTEIN"/>
    <property type="match status" value="1"/>
</dbReference>
<gene>
    <name evidence="9" type="ORF">EOD40_16375</name>
</gene>
<name>A0A437KLJ7_9FLAO</name>
<evidence type="ECO:0000313" key="10">
    <source>
        <dbReference type="Proteomes" id="UP000285211"/>
    </source>
</evidence>
<dbReference type="AlphaFoldDB" id="A0A437KLJ7"/>
<accession>A0A437KLJ7</accession>
<dbReference type="Pfam" id="PF00754">
    <property type="entry name" value="F5_F8_type_C"/>
    <property type="match status" value="1"/>
</dbReference>
<feature type="chain" id="PRO_5019333674" evidence="7">
    <location>
        <begin position="24"/>
        <end position="500"/>
    </location>
</feature>
<dbReference type="PROSITE" id="PS50022">
    <property type="entry name" value="FA58C_3"/>
    <property type="match status" value="1"/>
</dbReference>
<sequence length="500" mass="57099">MNNTILKNLGLFCLFIVGCQVEAQQNQPLPQPVIPDYVADPSISYFDGTYYLYGTSDIDHGLLEMGPPVVWKSKDLVNWSYKGVLFKGFDWQKAHTFGPEGKKKTGYFRYWAPGAVIKKDKLYHLYPTILKPDNKLGTYHLTSKSPEGPFEFTNGKGIFFNEPEKEKEETQPVFADIDGDPFVDDDGQAYIYWRRRKAAKLSKDWKTIEGPEVSIPTKRTGYSEGPFLFKRNGIYYYLYTLSGGANYVYAYMMSKTGPLGPFVAPDQDMIFKSNIEKGVWGPGHGNVLHIPKTDDYLFFYLEYGQGNTTRQVFVNRLQFNADGTIRPVEVTTTGILEMPNLNKKKLIRSVIVTASSVRRDTIIKTTIDTVIEKLITIPPKFVESELANVERKMNFKPENAIDGSNGTFWMCDTKDKQPWYQIDLGNIKRVKSLELFFLKSTLGHTFKIEKSEDGKEWQTVNIPVSEIIQSPQIINKIGKTRFLKLTILLGTPGLWEIKMY</sequence>
<evidence type="ECO:0000256" key="1">
    <source>
        <dbReference type="ARBA" id="ARBA00009865"/>
    </source>
</evidence>
<dbReference type="InterPro" id="IPR008979">
    <property type="entry name" value="Galactose-bd-like_sf"/>
</dbReference>
<evidence type="ECO:0000256" key="2">
    <source>
        <dbReference type="ARBA" id="ARBA00022801"/>
    </source>
</evidence>
<evidence type="ECO:0000256" key="7">
    <source>
        <dbReference type="SAM" id="SignalP"/>
    </source>
</evidence>
<dbReference type="PANTHER" id="PTHR42812">
    <property type="entry name" value="BETA-XYLOSIDASE"/>
    <property type="match status" value="1"/>
</dbReference>
<dbReference type="Proteomes" id="UP000285211">
    <property type="component" value="Unassembled WGS sequence"/>
</dbReference>
<protein>
    <submittedName>
        <fullName evidence="9">Glycosyl hydrolase family 43</fullName>
    </submittedName>
</protein>
<dbReference type="Pfam" id="PF04616">
    <property type="entry name" value="Glyco_hydro_43"/>
    <property type="match status" value="1"/>
</dbReference>
<proteinExistence type="inferred from homology"/>
<dbReference type="SUPFAM" id="SSF75005">
    <property type="entry name" value="Arabinanase/levansucrase/invertase"/>
    <property type="match status" value="1"/>
</dbReference>
<feature type="domain" description="F5/8 type C" evidence="8">
    <location>
        <begin position="402"/>
        <end position="460"/>
    </location>
</feature>
<dbReference type="OrthoDB" id="1016412at2"/>
<evidence type="ECO:0000256" key="5">
    <source>
        <dbReference type="PIRSR" id="PIRSR606710-2"/>
    </source>
</evidence>
<dbReference type="GO" id="GO:0004553">
    <property type="term" value="F:hydrolase activity, hydrolyzing O-glycosyl compounds"/>
    <property type="evidence" value="ECO:0007669"/>
    <property type="project" value="InterPro"/>
</dbReference>
<reference evidence="9 10" key="1">
    <citation type="submission" date="2019-01" db="EMBL/GenBank/DDBJ databases">
        <authorList>
            <person name="Chen W.-M."/>
        </authorList>
    </citation>
    <scope>NUCLEOTIDE SEQUENCE [LARGE SCALE GENOMIC DNA]</scope>
    <source>
        <strain evidence="9 10">BBQ-12</strain>
    </source>
</reference>
<dbReference type="InterPro" id="IPR051795">
    <property type="entry name" value="Glycosyl_Hydrlase_43"/>
</dbReference>
<organism evidence="9 10">
    <name type="scientific">Flavobacterium sufflavum</name>
    <dbReference type="NCBI Taxonomy" id="1921138"/>
    <lineage>
        <taxon>Bacteria</taxon>
        <taxon>Pseudomonadati</taxon>
        <taxon>Bacteroidota</taxon>
        <taxon>Flavobacteriia</taxon>
        <taxon>Flavobacteriales</taxon>
        <taxon>Flavobacteriaceae</taxon>
        <taxon>Flavobacterium</taxon>
    </lineage>
</organism>
<evidence type="ECO:0000256" key="3">
    <source>
        <dbReference type="ARBA" id="ARBA00023295"/>
    </source>
</evidence>
<comment type="caution">
    <text evidence="9">The sequence shown here is derived from an EMBL/GenBank/DDBJ whole genome shotgun (WGS) entry which is preliminary data.</text>
</comment>
<feature type="signal peptide" evidence="7">
    <location>
        <begin position="1"/>
        <end position="23"/>
    </location>
</feature>
<dbReference type="GO" id="GO:0005975">
    <property type="term" value="P:carbohydrate metabolic process"/>
    <property type="evidence" value="ECO:0007669"/>
    <property type="project" value="InterPro"/>
</dbReference>
<keyword evidence="2 6" id="KW-0378">Hydrolase</keyword>
<feature type="active site" description="Proton donor" evidence="4">
    <location>
        <position position="224"/>
    </location>
</feature>
<dbReference type="Gene3D" id="2.60.120.260">
    <property type="entry name" value="Galactose-binding domain-like"/>
    <property type="match status" value="1"/>
</dbReference>
<dbReference type="PANTHER" id="PTHR42812:SF12">
    <property type="entry name" value="BETA-XYLOSIDASE-RELATED"/>
    <property type="match status" value="1"/>
</dbReference>
<dbReference type="InterPro" id="IPR000421">
    <property type="entry name" value="FA58C"/>
</dbReference>